<keyword evidence="6" id="KW-1185">Reference proteome</keyword>
<evidence type="ECO:0000256" key="2">
    <source>
        <dbReference type="ARBA" id="ARBA00023125"/>
    </source>
</evidence>
<evidence type="ECO:0000259" key="4">
    <source>
        <dbReference type="PROSITE" id="PS51118"/>
    </source>
</evidence>
<organism evidence="5 6">
    <name type="scientific">Congregibacter brevis</name>
    <dbReference type="NCBI Taxonomy" id="3081201"/>
    <lineage>
        <taxon>Bacteria</taxon>
        <taxon>Pseudomonadati</taxon>
        <taxon>Pseudomonadota</taxon>
        <taxon>Gammaproteobacteria</taxon>
        <taxon>Cellvibrionales</taxon>
        <taxon>Halieaceae</taxon>
        <taxon>Congregibacter</taxon>
    </lineage>
</organism>
<accession>A0ABZ0I8P1</accession>
<dbReference type="SUPFAM" id="SSF46785">
    <property type="entry name" value="Winged helix' DNA-binding domain"/>
    <property type="match status" value="2"/>
</dbReference>
<dbReference type="InterPro" id="IPR036390">
    <property type="entry name" value="WH_DNA-bd_sf"/>
</dbReference>
<sequence length="311" mass="35266">MSKASSKVKLIRSCSIWRALEIVGDTPTLLILESYWLGARRFDEFCKETGLLKTVVSDRLKRLVSNECMIKVAYSDNLKRFEYRGTEKFVALFPLALAMLNWERKWSEKPDALSVELTHKKCGQLSEPEATCKACHALIRPEDVIWSEGPGAGFNESMYRRRRRQTARPVNRLLDDVVRIIGDRWATLILRSLFSGVSQFQEILTDTAIATNILSARLSELSDAAVICSQAVPGDSRRIEYRLTDKGLSLFPIIVALMAWGDEWLPTPNGAPQILTHQLCEHPLKIKMACSACREQVHPQDTVYKLTLLEK</sequence>
<evidence type="ECO:0000313" key="6">
    <source>
        <dbReference type="Proteomes" id="UP001626549"/>
    </source>
</evidence>
<dbReference type="Pfam" id="PF01638">
    <property type="entry name" value="HxlR"/>
    <property type="match status" value="2"/>
</dbReference>
<feature type="domain" description="HTH hxlR-type" evidence="4">
    <location>
        <begin position="168"/>
        <end position="269"/>
    </location>
</feature>
<feature type="domain" description="HTH hxlR-type" evidence="4">
    <location>
        <begin position="14"/>
        <end position="111"/>
    </location>
</feature>
<name>A0ABZ0I8P1_9GAMM</name>
<dbReference type="EMBL" id="CP136865">
    <property type="protein sequence ID" value="WOJ95892.1"/>
    <property type="molecule type" value="Genomic_DNA"/>
</dbReference>
<dbReference type="RefSeq" id="WP_407326584.1">
    <property type="nucleotide sequence ID" value="NZ_CP136865.1"/>
</dbReference>
<protein>
    <submittedName>
        <fullName evidence="5">Helix-turn-helix domain-containing protein</fullName>
    </submittedName>
</protein>
<evidence type="ECO:0000313" key="5">
    <source>
        <dbReference type="EMBL" id="WOJ95892.1"/>
    </source>
</evidence>
<dbReference type="PANTHER" id="PTHR33204:SF18">
    <property type="entry name" value="TRANSCRIPTIONAL REGULATORY PROTEIN"/>
    <property type="match status" value="1"/>
</dbReference>
<dbReference type="InterPro" id="IPR036388">
    <property type="entry name" value="WH-like_DNA-bd_sf"/>
</dbReference>
<reference evidence="5 6" key="1">
    <citation type="submission" date="2023-10" db="EMBL/GenBank/DDBJ databases">
        <title>Two novel species belonging to the OM43/NOR5 clade.</title>
        <authorList>
            <person name="Park M."/>
        </authorList>
    </citation>
    <scope>NUCLEOTIDE SEQUENCE [LARGE SCALE GENOMIC DNA]</scope>
    <source>
        <strain evidence="5 6">IMCC45268</strain>
    </source>
</reference>
<dbReference type="InterPro" id="IPR002577">
    <property type="entry name" value="HTH_HxlR"/>
</dbReference>
<keyword evidence="3" id="KW-0804">Transcription</keyword>
<evidence type="ECO:0000256" key="3">
    <source>
        <dbReference type="ARBA" id="ARBA00023163"/>
    </source>
</evidence>
<evidence type="ECO:0000256" key="1">
    <source>
        <dbReference type="ARBA" id="ARBA00023015"/>
    </source>
</evidence>
<dbReference type="PANTHER" id="PTHR33204">
    <property type="entry name" value="TRANSCRIPTIONAL REGULATOR, MARR FAMILY"/>
    <property type="match status" value="1"/>
</dbReference>
<dbReference type="Proteomes" id="UP001626549">
    <property type="component" value="Chromosome"/>
</dbReference>
<dbReference type="Gene3D" id="1.10.10.10">
    <property type="entry name" value="Winged helix-like DNA-binding domain superfamily/Winged helix DNA-binding domain"/>
    <property type="match status" value="2"/>
</dbReference>
<dbReference type="PROSITE" id="PS51118">
    <property type="entry name" value="HTH_HXLR"/>
    <property type="match status" value="2"/>
</dbReference>
<proteinExistence type="predicted"/>
<gene>
    <name evidence="5" type="ORF">R0137_11625</name>
</gene>
<keyword evidence="2" id="KW-0238">DNA-binding</keyword>
<keyword evidence="1" id="KW-0805">Transcription regulation</keyword>